<dbReference type="PANTHER" id="PTHR22835">
    <property type="entry name" value="ZINC FINGER FYVE DOMAIN CONTAINING PROTEIN"/>
    <property type="match status" value="1"/>
</dbReference>
<evidence type="ECO:0000313" key="4">
    <source>
        <dbReference type="EMBL" id="KAJ3177594.1"/>
    </source>
</evidence>
<dbReference type="AlphaFoldDB" id="A0AAD5TIV0"/>
<dbReference type="EMBL" id="JADGJQ010000032">
    <property type="protein sequence ID" value="KAJ3177594.1"/>
    <property type="molecule type" value="Genomic_DNA"/>
</dbReference>
<feature type="chain" id="PRO_5042037183" evidence="3">
    <location>
        <begin position="26"/>
        <end position="384"/>
    </location>
</feature>
<sequence>MPALSTALSAAGVAVLALAASSANAAKAPATLEHVIAFGDSYSDNGNTFKVTGYPAAPYFNGRYSNGPTWAELVANATVGNSNFTDVAYGGAYASKAALSPPQNLTAGEFDPPDLTQQLQYYLGNHTKYPHPRTTLYTLFAGGNDYVNPFQAGNKPDANKVAGAIVSFVQALHESPLNATDFLILDMFDFADLPVVRQAAAQAGNATGTTILAGATALSNGHNQVLAAGFAGLTTKTPALKIRLVDFYSLAKASSTNFKNGTSPCVTLAPNATASATYRSTDPKNVIACQDPDSYWYWDDQHPTAAGHKMIADLALKTLADPSAIINGTDGSRNKTSPTGGDTGKNGTQGAGHSGSKSAASTQAYVFGSGAAVLAAVVTAFFAL</sequence>
<feature type="compositionally biased region" description="Polar residues" evidence="2">
    <location>
        <begin position="329"/>
        <end position="340"/>
    </location>
</feature>
<keyword evidence="5" id="KW-1185">Reference proteome</keyword>
<dbReference type="PANTHER" id="PTHR22835:SF659">
    <property type="entry name" value="GDSL LIPASE_ACYLHYDROLASE, PUTATIVE (AFU_ORTHOLOGUE AFUA_2G00510)-RELATED"/>
    <property type="match status" value="1"/>
</dbReference>
<evidence type="ECO:0000256" key="1">
    <source>
        <dbReference type="ARBA" id="ARBA00008668"/>
    </source>
</evidence>
<evidence type="ECO:0000256" key="3">
    <source>
        <dbReference type="SAM" id="SignalP"/>
    </source>
</evidence>
<feature type="signal peptide" evidence="3">
    <location>
        <begin position="1"/>
        <end position="25"/>
    </location>
</feature>
<comment type="caution">
    <text evidence="4">The sequence shown here is derived from an EMBL/GenBank/DDBJ whole genome shotgun (WGS) entry which is preliminary data.</text>
</comment>
<dbReference type="Proteomes" id="UP001212152">
    <property type="component" value="Unassembled WGS sequence"/>
</dbReference>
<dbReference type="GO" id="GO:0016788">
    <property type="term" value="F:hydrolase activity, acting on ester bonds"/>
    <property type="evidence" value="ECO:0007669"/>
    <property type="project" value="InterPro"/>
</dbReference>
<name>A0AAD5TIV0_9FUNG</name>
<keyword evidence="3" id="KW-0732">Signal</keyword>
<comment type="similarity">
    <text evidence="1">Belongs to the 'GDSL' lipolytic enzyme family.</text>
</comment>
<dbReference type="Gene3D" id="3.40.50.1110">
    <property type="entry name" value="SGNH hydrolase"/>
    <property type="match status" value="1"/>
</dbReference>
<gene>
    <name evidence="4" type="ORF">HDU87_004347</name>
</gene>
<proteinExistence type="inferred from homology"/>
<dbReference type="InterPro" id="IPR001087">
    <property type="entry name" value="GDSL"/>
</dbReference>
<accession>A0AAD5TIV0</accession>
<dbReference type="InterPro" id="IPR036514">
    <property type="entry name" value="SGNH_hydro_sf"/>
</dbReference>
<evidence type="ECO:0000313" key="5">
    <source>
        <dbReference type="Proteomes" id="UP001212152"/>
    </source>
</evidence>
<reference evidence="4" key="1">
    <citation type="submission" date="2020-05" db="EMBL/GenBank/DDBJ databases">
        <title>Phylogenomic resolution of chytrid fungi.</title>
        <authorList>
            <person name="Stajich J.E."/>
            <person name="Amses K."/>
            <person name="Simmons R."/>
            <person name="Seto K."/>
            <person name="Myers J."/>
            <person name="Bonds A."/>
            <person name="Quandt C.A."/>
            <person name="Barry K."/>
            <person name="Liu P."/>
            <person name="Grigoriev I."/>
            <person name="Longcore J.E."/>
            <person name="James T.Y."/>
        </authorList>
    </citation>
    <scope>NUCLEOTIDE SEQUENCE</scope>
    <source>
        <strain evidence="4">JEL0379</strain>
    </source>
</reference>
<feature type="region of interest" description="Disordered" evidence="2">
    <location>
        <begin position="326"/>
        <end position="355"/>
    </location>
</feature>
<protein>
    <submittedName>
        <fullName evidence="4">Uncharacterized protein</fullName>
    </submittedName>
</protein>
<organism evidence="4 5">
    <name type="scientific">Geranomyces variabilis</name>
    <dbReference type="NCBI Taxonomy" id="109894"/>
    <lineage>
        <taxon>Eukaryota</taxon>
        <taxon>Fungi</taxon>
        <taxon>Fungi incertae sedis</taxon>
        <taxon>Chytridiomycota</taxon>
        <taxon>Chytridiomycota incertae sedis</taxon>
        <taxon>Chytridiomycetes</taxon>
        <taxon>Spizellomycetales</taxon>
        <taxon>Powellomycetaceae</taxon>
        <taxon>Geranomyces</taxon>
    </lineage>
</organism>
<dbReference type="CDD" id="cd01846">
    <property type="entry name" value="fatty_acyltransferase_like"/>
    <property type="match status" value="1"/>
</dbReference>
<dbReference type="Pfam" id="PF00657">
    <property type="entry name" value="Lipase_GDSL"/>
    <property type="match status" value="1"/>
</dbReference>
<dbReference type="SUPFAM" id="SSF52266">
    <property type="entry name" value="SGNH hydrolase"/>
    <property type="match status" value="1"/>
</dbReference>
<evidence type="ECO:0000256" key="2">
    <source>
        <dbReference type="SAM" id="MobiDB-lite"/>
    </source>
</evidence>
<feature type="compositionally biased region" description="Gly residues" evidence="2">
    <location>
        <begin position="341"/>
        <end position="353"/>
    </location>
</feature>